<feature type="transmembrane region" description="Helical" evidence="1">
    <location>
        <begin position="114"/>
        <end position="134"/>
    </location>
</feature>
<comment type="caution">
    <text evidence="2">The sequence shown here is derived from an EMBL/GenBank/DDBJ whole genome shotgun (WGS) entry which is preliminary data.</text>
</comment>
<dbReference type="AlphaFoldDB" id="A0A0F0LM30"/>
<feature type="transmembrane region" description="Helical" evidence="1">
    <location>
        <begin position="41"/>
        <end position="61"/>
    </location>
</feature>
<evidence type="ECO:0000256" key="1">
    <source>
        <dbReference type="SAM" id="Phobius"/>
    </source>
</evidence>
<dbReference type="Proteomes" id="UP000033740">
    <property type="component" value="Unassembled WGS sequence"/>
</dbReference>
<feature type="transmembrane region" description="Helical" evidence="1">
    <location>
        <begin position="17"/>
        <end position="35"/>
    </location>
</feature>
<protein>
    <submittedName>
        <fullName evidence="2">Uncharacterized protein</fullName>
    </submittedName>
</protein>
<sequence length="222" mass="23136">MVTVDPGSGAAVQRRRTWVLGGVLLVASATAMLAAQGRLFVLSSLIDPLFALGALVLAVGIGRAGSVTARRPLGTGAVIGLVVVMMSQSFVYSVLAPPPQREMPLRNSPSPLELVFPVTQSVMLLLAITAVVQIGRIGVVPRPWNWAPLWALAAVALARALPIAPFWSPLLASGENVVPLFQVFDVLSLLNPLAVAFLGIVAIVLGSRTEPGPVPVYPSAAQ</sequence>
<dbReference type="EMBL" id="JYIX01000029">
    <property type="protein sequence ID" value="KJL34272.1"/>
    <property type="molecule type" value="Genomic_DNA"/>
</dbReference>
<dbReference type="PATRIC" id="fig|582680.6.peg.1089"/>
<proteinExistence type="predicted"/>
<keyword evidence="3" id="KW-1185">Reference proteome</keyword>
<feature type="transmembrane region" description="Helical" evidence="1">
    <location>
        <begin position="187"/>
        <end position="205"/>
    </location>
</feature>
<reference evidence="2 3" key="1">
    <citation type="submission" date="2015-02" db="EMBL/GenBank/DDBJ databases">
        <title>Draft genome sequences of ten Microbacterium spp. with emphasis on heavy metal contaminated environments.</title>
        <authorList>
            <person name="Corretto E."/>
        </authorList>
    </citation>
    <scope>NUCLEOTIDE SEQUENCE [LARGE SCALE GENOMIC DNA]</scope>
    <source>
        <strain evidence="2 3">ARN176</strain>
    </source>
</reference>
<dbReference type="STRING" id="582680.RS86_01059"/>
<feature type="transmembrane region" description="Helical" evidence="1">
    <location>
        <begin position="73"/>
        <end position="94"/>
    </location>
</feature>
<evidence type="ECO:0000313" key="2">
    <source>
        <dbReference type="EMBL" id="KJL34272.1"/>
    </source>
</evidence>
<accession>A0A0F0LM30</accession>
<evidence type="ECO:0000313" key="3">
    <source>
        <dbReference type="Proteomes" id="UP000033740"/>
    </source>
</evidence>
<gene>
    <name evidence="2" type="ORF">RS86_01059</name>
</gene>
<keyword evidence="1" id="KW-0812">Transmembrane</keyword>
<keyword evidence="1" id="KW-1133">Transmembrane helix</keyword>
<name>A0A0F0LM30_9MICO</name>
<organism evidence="2 3">
    <name type="scientific">Microbacterium azadirachtae</name>
    <dbReference type="NCBI Taxonomy" id="582680"/>
    <lineage>
        <taxon>Bacteria</taxon>
        <taxon>Bacillati</taxon>
        <taxon>Actinomycetota</taxon>
        <taxon>Actinomycetes</taxon>
        <taxon>Micrococcales</taxon>
        <taxon>Microbacteriaceae</taxon>
        <taxon>Microbacterium</taxon>
    </lineage>
</organism>
<feature type="transmembrane region" description="Helical" evidence="1">
    <location>
        <begin position="146"/>
        <end position="167"/>
    </location>
</feature>
<dbReference type="RefSeq" id="WP_045271166.1">
    <property type="nucleotide sequence ID" value="NZ_JYIX01000029.1"/>
</dbReference>
<keyword evidence="1" id="KW-0472">Membrane</keyword>